<feature type="region of interest" description="Disordered" evidence="1">
    <location>
        <begin position="199"/>
        <end position="276"/>
    </location>
</feature>
<feature type="compositionally biased region" description="Polar residues" evidence="1">
    <location>
        <begin position="232"/>
        <end position="246"/>
    </location>
</feature>
<name>A0A9P8URU7_9PEZI</name>
<dbReference type="InterPro" id="IPR038769">
    <property type="entry name" value="MTC4"/>
</dbReference>
<dbReference type="GeneID" id="70137962"/>
<dbReference type="Proteomes" id="UP000758603">
    <property type="component" value="Unassembled WGS sequence"/>
</dbReference>
<feature type="compositionally biased region" description="Polar residues" evidence="1">
    <location>
        <begin position="643"/>
        <end position="652"/>
    </location>
</feature>
<feature type="compositionally biased region" description="Polar residues" evidence="1">
    <location>
        <begin position="9"/>
        <end position="33"/>
    </location>
</feature>
<protein>
    <submittedName>
        <fullName evidence="2">Uncharacterized protein</fullName>
    </submittedName>
</protein>
<feature type="region of interest" description="Disordered" evidence="1">
    <location>
        <begin position="572"/>
        <end position="597"/>
    </location>
</feature>
<evidence type="ECO:0000313" key="2">
    <source>
        <dbReference type="EMBL" id="KAH6656962.1"/>
    </source>
</evidence>
<feature type="region of interest" description="Disordered" evidence="1">
    <location>
        <begin position="632"/>
        <end position="690"/>
    </location>
</feature>
<keyword evidence="3" id="KW-1185">Reference proteome</keyword>
<dbReference type="EMBL" id="JAGPXC010000002">
    <property type="protein sequence ID" value="KAH6656962.1"/>
    <property type="molecule type" value="Genomic_DNA"/>
</dbReference>
<feature type="region of interest" description="Disordered" evidence="1">
    <location>
        <begin position="749"/>
        <end position="820"/>
    </location>
</feature>
<feature type="region of interest" description="Disordered" evidence="1">
    <location>
        <begin position="317"/>
        <end position="341"/>
    </location>
</feature>
<evidence type="ECO:0000313" key="3">
    <source>
        <dbReference type="Proteomes" id="UP000758603"/>
    </source>
</evidence>
<organism evidence="2 3">
    <name type="scientific">Truncatella angustata</name>
    <dbReference type="NCBI Taxonomy" id="152316"/>
    <lineage>
        <taxon>Eukaryota</taxon>
        <taxon>Fungi</taxon>
        <taxon>Dikarya</taxon>
        <taxon>Ascomycota</taxon>
        <taxon>Pezizomycotina</taxon>
        <taxon>Sordariomycetes</taxon>
        <taxon>Xylariomycetidae</taxon>
        <taxon>Amphisphaeriales</taxon>
        <taxon>Sporocadaceae</taxon>
        <taxon>Truncatella</taxon>
    </lineage>
</organism>
<feature type="compositionally biased region" description="Basic and acidic residues" evidence="1">
    <location>
        <begin position="106"/>
        <end position="125"/>
    </location>
</feature>
<proteinExistence type="predicted"/>
<feature type="region of interest" description="Disordered" evidence="1">
    <location>
        <begin position="1"/>
        <end position="186"/>
    </location>
</feature>
<comment type="caution">
    <text evidence="2">The sequence shown here is derived from an EMBL/GenBank/DDBJ whole genome shotgun (WGS) entry which is preliminary data.</text>
</comment>
<dbReference type="OrthoDB" id="5402622at2759"/>
<dbReference type="PANTHER" id="PTHR38426:SF1">
    <property type="entry name" value="MAINTENANCE OF TELOMERE CAPPING PROTEIN 4"/>
    <property type="match status" value="1"/>
</dbReference>
<feature type="compositionally biased region" description="Polar residues" evidence="1">
    <location>
        <begin position="56"/>
        <end position="71"/>
    </location>
</feature>
<feature type="compositionally biased region" description="Polar residues" evidence="1">
    <location>
        <begin position="1017"/>
        <end position="1040"/>
    </location>
</feature>
<feature type="region of interest" description="Disordered" evidence="1">
    <location>
        <begin position="856"/>
        <end position="940"/>
    </location>
</feature>
<dbReference type="PANTHER" id="PTHR38426">
    <property type="entry name" value="MAINTENANCE OF TELOMERE CAPPING PROTEIN 4"/>
    <property type="match status" value="1"/>
</dbReference>
<evidence type="ECO:0000256" key="1">
    <source>
        <dbReference type="SAM" id="MobiDB-lite"/>
    </source>
</evidence>
<dbReference type="AlphaFoldDB" id="A0A9P8URU7"/>
<gene>
    <name evidence="2" type="ORF">BKA67DRAFT_688338</name>
</gene>
<feature type="region of interest" description="Disordered" evidence="1">
    <location>
        <begin position="478"/>
        <end position="543"/>
    </location>
</feature>
<feature type="region of interest" description="Disordered" evidence="1">
    <location>
        <begin position="1006"/>
        <end position="1042"/>
    </location>
</feature>
<feature type="compositionally biased region" description="Polar residues" evidence="1">
    <location>
        <begin position="515"/>
        <end position="536"/>
    </location>
</feature>
<feature type="compositionally biased region" description="Low complexity" evidence="1">
    <location>
        <begin position="322"/>
        <end position="341"/>
    </location>
</feature>
<dbReference type="RefSeq" id="XP_045961196.1">
    <property type="nucleotide sequence ID" value="XM_046109071.1"/>
</dbReference>
<accession>A0A9P8URU7</accession>
<reference evidence="2" key="1">
    <citation type="journal article" date="2021" name="Nat. Commun.">
        <title>Genetic determinants of endophytism in the Arabidopsis root mycobiome.</title>
        <authorList>
            <person name="Mesny F."/>
            <person name="Miyauchi S."/>
            <person name="Thiergart T."/>
            <person name="Pickel B."/>
            <person name="Atanasova L."/>
            <person name="Karlsson M."/>
            <person name="Huettel B."/>
            <person name="Barry K.W."/>
            <person name="Haridas S."/>
            <person name="Chen C."/>
            <person name="Bauer D."/>
            <person name="Andreopoulos W."/>
            <person name="Pangilinan J."/>
            <person name="LaButti K."/>
            <person name="Riley R."/>
            <person name="Lipzen A."/>
            <person name="Clum A."/>
            <person name="Drula E."/>
            <person name="Henrissat B."/>
            <person name="Kohler A."/>
            <person name="Grigoriev I.V."/>
            <person name="Martin F.M."/>
            <person name="Hacquard S."/>
        </authorList>
    </citation>
    <scope>NUCLEOTIDE SEQUENCE</scope>
    <source>
        <strain evidence="2">MPI-SDFR-AT-0073</strain>
    </source>
</reference>
<feature type="compositionally biased region" description="Low complexity" evidence="1">
    <location>
        <begin position="34"/>
        <end position="49"/>
    </location>
</feature>
<sequence>MANVDGNPPHTQGSFNPAPRQTRTSTARSSWSHGSYETGESSTTGGESSTARDSDLLSSTQPEYQATSRPRQTAKEDGRRRSHRPRPTGGFLLSDPVFDGKPSRPKATDRGDGRRRSRIPVDSRRAKSPMYATPDKASSVNTASPEHGTDTADMEEIQGDSLHMGKVRDPKASRIPSPRTNPPVDLDSTQIVSMALNLSESRRMAQRRNVSTPVPPRLTQVPDSPVGGSLKQHLQQQRRTSRNISPSAKPEKGGLAPRSVSVSHPRLTSPLQTSFEPDNNYTYHFSSSTLNRAQKAKEHFELMAQYRRLLNLVPPLQHKGQTSRPSTSSPPTSPTLGPASSFPFAAGQLSLGRPYNPLQYIRNRKVRARERKAIDGEAQGFADVNRVTDWVDQAATMVATTPILQPDSPSIPVFPGAHIADIQNASSLPMPVSKPKRPRLDWYVEPADLVADLYWVEQDDNRTLIEDRNYTRIFPFPKKVASGSRPMSQEIHEPNTASSMAAVKSRGDAEGSVASADQNLSDSNAVSRASTETSRIGTRDRARQKLHEIRGLHHRHEGSAYGHHDFLHLRKSSYSDTSDSEVDRRKRDRSGTISARDQALLEKQMNEMLAKEPVTARKPTPQVVDMEPQKPIKPTLMTPEKTPASSGFFNSGHNRKGSRIESSNNDHFNRTHVRHGSPTRPGRASLEVPGWKTRASMDLDSSAPSSPDLKASSSGVYIPAIGMDLSPPSSRAESPVRNTFSKVKSIFRDRSRDRSRERAVLQGRDDTLDSPVEEVEQPMPSRLSVEGIGSTFRQRSKSPAPKIPRTETQKSHKSMGSLRLGKDEQSGLRTILKGSAKIDGIIRRGVSNVSELLWKKDDGSSTDTSSDESEIEPARGRTRTSPVSHVDLGRPLGQPQDKHYLDIMPPFKPTSQVGPPAVSEDDSVAVPLNHSTSRRSPRVERERLKLPRIDVLNASPDSSPFGASRPREIYDESAISDTELQPHNQEIPSEAIRKSSTQLNSILALPVPASRQHRGSLGQNRHWSISDRSPSPHPQKSTQLSKREVARLRTLALSSGIKAMEIARRTTELQSLTSQPKFKSVLPISWDELAPFVGDGTQVPDAVSQIEVYVATSHILTTSIDSSDAALEKSASAFINGDMRQLRNRVDGLHARVATELIDMTRRAADEADECSRDMVDSQRLKVKRVVDIIDTMLRRRRRRFRWVRRGGWLMVEWALVGFMWYVWFVVTILRIFLGIGRGAWNGVRWLLWLR</sequence>
<feature type="compositionally biased region" description="Basic and acidic residues" evidence="1">
    <location>
        <begin position="749"/>
        <end position="767"/>
    </location>
</feature>